<accession>A0A3D8SEY8</accession>
<proteinExistence type="predicted"/>
<dbReference type="Pfam" id="PF13639">
    <property type="entry name" value="zf-RING_2"/>
    <property type="match status" value="1"/>
</dbReference>
<evidence type="ECO:0000313" key="10">
    <source>
        <dbReference type="Proteomes" id="UP000256645"/>
    </source>
</evidence>
<feature type="compositionally biased region" description="Basic and acidic residues" evidence="7">
    <location>
        <begin position="335"/>
        <end position="344"/>
    </location>
</feature>
<keyword evidence="3" id="KW-0808">Transferase</keyword>
<feature type="domain" description="RING-type" evidence="8">
    <location>
        <begin position="45"/>
        <end position="85"/>
    </location>
</feature>
<dbReference type="PROSITE" id="PS50089">
    <property type="entry name" value="ZF_RING_2"/>
    <property type="match status" value="1"/>
</dbReference>
<dbReference type="GO" id="GO:0006513">
    <property type="term" value="P:protein monoubiquitination"/>
    <property type="evidence" value="ECO:0007669"/>
    <property type="project" value="TreeGrafter"/>
</dbReference>
<feature type="compositionally biased region" description="Basic residues" evidence="7">
    <location>
        <begin position="127"/>
        <end position="136"/>
    </location>
</feature>
<gene>
    <name evidence="9" type="ORF">BP6252_02500</name>
</gene>
<keyword evidence="10" id="KW-1185">Reference proteome</keyword>
<feature type="region of interest" description="Disordered" evidence="7">
    <location>
        <begin position="113"/>
        <end position="142"/>
    </location>
</feature>
<evidence type="ECO:0000256" key="7">
    <source>
        <dbReference type="SAM" id="MobiDB-lite"/>
    </source>
</evidence>
<dbReference type="GO" id="GO:0061630">
    <property type="term" value="F:ubiquitin protein ligase activity"/>
    <property type="evidence" value="ECO:0007669"/>
    <property type="project" value="UniProtKB-EC"/>
</dbReference>
<reference evidence="9 10" key="1">
    <citation type="journal article" date="2018" name="IMA Fungus">
        <title>IMA Genome-F 9: Draft genome sequence of Annulohypoxylon stygium, Aspergillus mulundensis, Berkeleyomyces basicola (syn. Thielaviopsis basicola), Ceratocystis smalleyi, two Cercospora beticola strains, Coleophoma cylindrospora, Fusarium fracticaudum, Phialophora cf. hyalina, and Morchella septimelata.</title>
        <authorList>
            <person name="Wingfield B.D."/>
            <person name="Bills G.F."/>
            <person name="Dong Y."/>
            <person name="Huang W."/>
            <person name="Nel W.J."/>
            <person name="Swalarsk-Parry B.S."/>
            <person name="Vaghefi N."/>
            <person name="Wilken P.M."/>
            <person name="An Z."/>
            <person name="de Beer Z.W."/>
            <person name="De Vos L."/>
            <person name="Chen L."/>
            <person name="Duong T.A."/>
            <person name="Gao Y."/>
            <person name="Hammerbacher A."/>
            <person name="Kikkert J.R."/>
            <person name="Li Y."/>
            <person name="Li H."/>
            <person name="Li K."/>
            <person name="Li Q."/>
            <person name="Liu X."/>
            <person name="Ma X."/>
            <person name="Naidoo K."/>
            <person name="Pethybridge S.J."/>
            <person name="Sun J."/>
            <person name="Steenkamp E.T."/>
            <person name="van der Nest M.A."/>
            <person name="van Wyk S."/>
            <person name="Wingfield M.J."/>
            <person name="Xiong C."/>
            <person name="Yue Q."/>
            <person name="Zhang X."/>
        </authorList>
    </citation>
    <scope>NUCLEOTIDE SEQUENCE [LARGE SCALE GENOMIC DNA]</scope>
    <source>
        <strain evidence="9 10">BP6252</strain>
    </source>
</reference>
<dbReference type="STRING" id="1849047.A0A3D8SEY8"/>
<dbReference type="InterPro" id="IPR001841">
    <property type="entry name" value="Znf_RING"/>
</dbReference>
<evidence type="ECO:0000256" key="6">
    <source>
        <dbReference type="PROSITE-ProRule" id="PRU00175"/>
    </source>
</evidence>
<keyword evidence="6" id="KW-0479">Metal-binding</keyword>
<dbReference type="PANTHER" id="PTHR46077:SF1">
    <property type="entry name" value="TOP1 BINDING ARGININE_SERINE RICH PROTEIN, E3 UBIQUITIN LIGASE"/>
    <property type="match status" value="1"/>
</dbReference>
<dbReference type="OrthoDB" id="444265at2759"/>
<feature type="region of interest" description="Disordered" evidence="7">
    <location>
        <begin position="286"/>
        <end position="344"/>
    </location>
</feature>
<keyword evidence="4" id="KW-0805">Transcription regulation</keyword>
<dbReference type="AlphaFoldDB" id="A0A3D8SEY8"/>
<keyword evidence="6" id="KW-0862">Zinc</keyword>
<dbReference type="EMBL" id="PDLM01000002">
    <property type="protein sequence ID" value="RDW84910.1"/>
    <property type="molecule type" value="Genomic_DNA"/>
</dbReference>
<protein>
    <recommendedName>
        <fullName evidence="2">RING-type E3 ubiquitin transferase</fullName>
        <ecNumber evidence="2">2.3.2.27</ecNumber>
    </recommendedName>
</protein>
<dbReference type="SUPFAM" id="SSF57850">
    <property type="entry name" value="RING/U-box"/>
    <property type="match status" value="1"/>
</dbReference>
<comment type="caution">
    <text evidence="9">The sequence shown here is derived from an EMBL/GenBank/DDBJ whole genome shotgun (WGS) entry which is preliminary data.</text>
</comment>
<evidence type="ECO:0000256" key="3">
    <source>
        <dbReference type="ARBA" id="ARBA00022679"/>
    </source>
</evidence>
<evidence type="ECO:0000259" key="8">
    <source>
        <dbReference type="PROSITE" id="PS50089"/>
    </source>
</evidence>
<keyword evidence="6" id="KW-0863">Zinc-finger</keyword>
<dbReference type="InterPro" id="IPR013083">
    <property type="entry name" value="Znf_RING/FYVE/PHD"/>
</dbReference>
<evidence type="ECO:0000256" key="5">
    <source>
        <dbReference type="ARBA" id="ARBA00023163"/>
    </source>
</evidence>
<dbReference type="GO" id="GO:0000209">
    <property type="term" value="P:protein polyubiquitination"/>
    <property type="evidence" value="ECO:0007669"/>
    <property type="project" value="TreeGrafter"/>
</dbReference>
<evidence type="ECO:0000256" key="2">
    <source>
        <dbReference type="ARBA" id="ARBA00012483"/>
    </source>
</evidence>
<dbReference type="PANTHER" id="PTHR46077">
    <property type="entry name" value="E3 UBIQUITIN-PROTEIN LIGASE TOPORS"/>
    <property type="match status" value="1"/>
</dbReference>
<dbReference type="SMART" id="SM00184">
    <property type="entry name" value="RING"/>
    <property type="match status" value="1"/>
</dbReference>
<evidence type="ECO:0000256" key="4">
    <source>
        <dbReference type="ARBA" id="ARBA00023015"/>
    </source>
</evidence>
<dbReference type="EC" id="2.3.2.27" evidence="2"/>
<dbReference type="Proteomes" id="UP000256645">
    <property type="component" value="Unassembled WGS sequence"/>
</dbReference>
<organism evidence="9 10">
    <name type="scientific">Coleophoma cylindrospora</name>
    <dbReference type="NCBI Taxonomy" id="1849047"/>
    <lineage>
        <taxon>Eukaryota</taxon>
        <taxon>Fungi</taxon>
        <taxon>Dikarya</taxon>
        <taxon>Ascomycota</taxon>
        <taxon>Pezizomycotina</taxon>
        <taxon>Leotiomycetes</taxon>
        <taxon>Helotiales</taxon>
        <taxon>Dermateaceae</taxon>
        <taxon>Coleophoma</taxon>
    </lineage>
</organism>
<name>A0A3D8SEY8_9HELO</name>
<feature type="compositionally biased region" description="Polar residues" evidence="7">
    <location>
        <begin position="295"/>
        <end position="313"/>
    </location>
</feature>
<evidence type="ECO:0000256" key="1">
    <source>
        <dbReference type="ARBA" id="ARBA00000900"/>
    </source>
</evidence>
<sequence>MGGNLINSMDSKDFDARSQILQTTLAEISSRQPVSTEVHEEADCCVICLERISEKAVAQPCQHASFDFLCLISWLEEQTSCPLCKAETKTVHYEFGDQGHKSYTVPIVKAAASSGTPSTHGLPTRNIRQRRPHRPQRVYTSTPTPDEALLRRRYIYQNQLYSLHVGSNRMSRFRDLTPQLFSSDAELVTRARKWIRRELQIFQFLNPDGDRDTNDRRANNAEFLLEYIVAILKTVDIQGSSGQAEEMLQEFLGRENTRLFLHELRAWLRSPYMSLTDWDRNVQYNEGSQRKESVGASTQQSARPAHQPRSQRGSYRGARGYQNHPQGLRYSPYSSRRDNREPPP</sequence>
<evidence type="ECO:0000313" key="9">
    <source>
        <dbReference type="EMBL" id="RDW84910.1"/>
    </source>
</evidence>
<comment type="catalytic activity">
    <reaction evidence="1">
        <text>S-ubiquitinyl-[E2 ubiquitin-conjugating enzyme]-L-cysteine + [acceptor protein]-L-lysine = [E2 ubiquitin-conjugating enzyme]-L-cysteine + N(6)-ubiquitinyl-[acceptor protein]-L-lysine.</text>
        <dbReference type="EC" id="2.3.2.27"/>
    </reaction>
</comment>
<dbReference type="Gene3D" id="3.30.40.10">
    <property type="entry name" value="Zinc/RING finger domain, C3HC4 (zinc finger)"/>
    <property type="match status" value="1"/>
</dbReference>
<keyword evidence="5" id="KW-0804">Transcription</keyword>
<dbReference type="GO" id="GO:0008270">
    <property type="term" value="F:zinc ion binding"/>
    <property type="evidence" value="ECO:0007669"/>
    <property type="project" value="UniProtKB-KW"/>
</dbReference>